<dbReference type="PANTHER" id="PTHR43537">
    <property type="entry name" value="TRANSCRIPTIONAL REGULATOR, GNTR FAMILY"/>
    <property type="match status" value="1"/>
</dbReference>
<dbReference type="InterPro" id="IPR036388">
    <property type="entry name" value="WH-like_DNA-bd_sf"/>
</dbReference>
<dbReference type="Gene3D" id="1.10.10.10">
    <property type="entry name" value="Winged helix-like DNA-binding domain superfamily/Winged helix DNA-binding domain"/>
    <property type="match status" value="1"/>
</dbReference>
<evidence type="ECO:0000256" key="2">
    <source>
        <dbReference type="ARBA" id="ARBA00023125"/>
    </source>
</evidence>
<dbReference type="CDD" id="cd07377">
    <property type="entry name" value="WHTH_GntR"/>
    <property type="match status" value="1"/>
</dbReference>
<dbReference type="SUPFAM" id="SSF48008">
    <property type="entry name" value="GntR ligand-binding domain-like"/>
    <property type="match status" value="1"/>
</dbReference>
<dbReference type="InterPro" id="IPR011711">
    <property type="entry name" value="GntR_C"/>
</dbReference>
<comment type="caution">
    <text evidence="5">The sequence shown here is derived from an EMBL/GenBank/DDBJ whole genome shotgun (WGS) entry which is preliminary data.</text>
</comment>
<reference evidence="5 6" key="1">
    <citation type="submission" date="2020-07" db="EMBL/GenBank/DDBJ databases">
        <title>Pusillimonas sp. nov., isolated from poultry manure in Taiwan.</title>
        <authorList>
            <person name="Lin S.-Y."/>
            <person name="Tang Y.-S."/>
            <person name="Young C.-C."/>
        </authorList>
    </citation>
    <scope>NUCLEOTIDE SEQUENCE [LARGE SCALE GENOMIC DNA]</scope>
    <source>
        <strain evidence="5 6">CC-YST705</strain>
    </source>
</reference>
<evidence type="ECO:0000259" key="4">
    <source>
        <dbReference type="PROSITE" id="PS50949"/>
    </source>
</evidence>
<dbReference type="PANTHER" id="PTHR43537:SF5">
    <property type="entry name" value="UXU OPERON TRANSCRIPTIONAL REGULATOR"/>
    <property type="match status" value="1"/>
</dbReference>
<name>A0ABS8CEX4_9BURK</name>
<dbReference type="SMART" id="SM00345">
    <property type="entry name" value="HTH_GNTR"/>
    <property type="match status" value="1"/>
</dbReference>
<feature type="domain" description="HTH gntR-type" evidence="4">
    <location>
        <begin position="15"/>
        <end position="82"/>
    </location>
</feature>
<dbReference type="InterPro" id="IPR000524">
    <property type="entry name" value="Tscrpt_reg_HTH_GntR"/>
</dbReference>
<proteinExistence type="predicted"/>
<keyword evidence="6" id="KW-1185">Reference proteome</keyword>
<dbReference type="Proteomes" id="UP000776983">
    <property type="component" value="Unassembled WGS sequence"/>
</dbReference>
<dbReference type="RefSeq" id="WP_226954768.1">
    <property type="nucleotide sequence ID" value="NZ_JACDXW010000005.1"/>
</dbReference>
<dbReference type="InterPro" id="IPR036390">
    <property type="entry name" value="WH_DNA-bd_sf"/>
</dbReference>
<evidence type="ECO:0000256" key="1">
    <source>
        <dbReference type="ARBA" id="ARBA00023015"/>
    </source>
</evidence>
<dbReference type="Pfam" id="PF07729">
    <property type="entry name" value="FCD"/>
    <property type="match status" value="1"/>
</dbReference>
<keyword evidence="2" id="KW-0238">DNA-binding</keyword>
<dbReference type="PROSITE" id="PS50949">
    <property type="entry name" value="HTH_GNTR"/>
    <property type="match status" value="1"/>
</dbReference>
<evidence type="ECO:0000313" key="6">
    <source>
        <dbReference type="Proteomes" id="UP000776983"/>
    </source>
</evidence>
<keyword evidence="1" id="KW-0805">Transcription regulation</keyword>
<dbReference type="EMBL" id="JACDXW010000005">
    <property type="protein sequence ID" value="MCB5364354.1"/>
    <property type="molecule type" value="Genomic_DNA"/>
</dbReference>
<dbReference type="Gene3D" id="1.20.120.530">
    <property type="entry name" value="GntR ligand-binding domain-like"/>
    <property type="match status" value="1"/>
</dbReference>
<evidence type="ECO:0000313" key="5">
    <source>
        <dbReference type="EMBL" id="MCB5364354.1"/>
    </source>
</evidence>
<dbReference type="Pfam" id="PF00392">
    <property type="entry name" value="GntR"/>
    <property type="match status" value="1"/>
</dbReference>
<dbReference type="SUPFAM" id="SSF46785">
    <property type="entry name" value="Winged helix' DNA-binding domain"/>
    <property type="match status" value="1"/>
</dbReference>
<protein>
    <submittedName>
        <fullName evidence="5">GntR family transcriptional regulator</fullName>
    </submittedName>
</protein>
<sequence length="244" mass="27437">MASLINQSLDSVASPTLPEIVYNELRKAILNGIFLPGQMLRQDEVASRLGVSRSPLREALPRLEAEGIVVLHPRRGYAVAELDRDEIIEVFDLRILLEVELARRAIARRTEADIAKVYAIATEMRTLADRQEKKSGTLAQWFELNMRFHNALLMPAACPHHLKALQHSRNLIEAYIRTEVKLTGDVSQAQHEHSQLAQAFVIGDETQFLALTRLHSEHTRDRLLVGLDQLTAPQAQTSADTRDA</sequence>
<evidence type="ECO:0000256" key="3">
    <source>
        <dbReference type="ARBA" id="ARBA00023163"/>
    </source>
</evidence>
<dbReference type="SMART" id="SM00895">
    <property type="entry name" value="FCD"/>
    <property type="match status" value="1"/>
</dbReference>
<gene>
    <name evidence="5" type="ORF">H0484_11405</name>
</gene>
<accession>A0ABS8CEX4</accession>
<keyword evidence="3" id="KW-0804">Transcription</keyword>
<dbReference type="PRINTS" id="PR00035">
    <property type="entry name" value="HTHGNTR"/>
</dbReference>
<dbReference type="InterPro" id="IPR008920">
    <property type="entry name" value="TF_FadR/GntR_C"/>
</dbReference>
<organism evidence="5 6">
    <name type="scientific">Mesopusillimonas faecipullorum</name>
    <dbReference type="NCBI Taxonomy" id="2755040"/>
    <lineage>
        <taxon>Bacteria</taxon>
        <taxon>Pseudomonadati</taxon>
        <taxon>Pseudomonadota</taxon>
        <taxon>Betaproteobacteria</taxon>
        <taxon>Burkholderiales</taxon>
        <taxon>Alcaligenaceae</taxon>
        <taxon>Mesopusillimonas</taxon>
    </lineage>
</organism>